<evidence type="ECO:0000313" key="2">
    <source>
        <dbReference type="EMBL" id="RHW26942.1"/>
    </source>
</evidence>
<evidence type="ECO:0000256" key="1">
    <source>
        <dbReference type="SAM" id="SignalP"/>
    </source>
</evidence>
<accession>A0A417Y2Q2</accession>
<evidence type="ECO:0000313" key="3">
    <source>
        <dbReference type="Proteomes" id="UP000283644"/>
    </source>
</evidence>
<dbReference type="OrthoDB" id="9779865at2"/>
<dbReference type="Proteomes" id="UP000283644">
    <property type="component" value="Unassembled WGS sequence"/>
</dbReference>
<dbReference type="EMBL" id="QXGH01000015">
    <property type="protein sequence ID" value="RHW26942.1"/>
    <property type="molecule type" value="Genomic_DNA"/>
</dbReference>
<comment type="caution">
    <text evidence="2">The sequence shown here is derived from an EMBL/GenBank/DDBJ whole genome shotgun (WGS) entry which is preliminary data.</text>
</comment>
<reference evidence="2 3" key="1">
    <citation type="submission" date="2018-09" db="EMBL/GenBank/DDBJ databases">
        <title>Genome sequencing of Nocardioides immobilis CCTCC AB 2017083 for comparison to Nocardioides silvaticus.</title>
        <authorList>
            <person name="Li C."/>
            <person name="Wang G."/>
        </authorList>
    </citation>
    <scope>NUCLEOTIDE SEQUENCE [LARGE SCALE GENOMIC DNA]</scope>
    <source>
        <strain evidence="2 3">CCTCC AB 2017083</strain>
    </source>
</reference>
<keyword evidence="3" id="KW-1185">Reference proteome</keyword>
<gene>
    <name evidence="2" type="ORF">D0Z08_12225</name>
</gene>
<name>A0A417Y2Q2_9ACTN</name>
<protein>
    <submittedName>
        <fullName evidence="2">Uncharacterized protein</fullName>
    </submittedName>
</protein>
<dbReference type="RefSeq" id="WP_118925508.1">
    <property type="nucleotide sequence ID" value="NZ_QXGH01000015.1"/>
</dbReference>
<feature type="signal peptide" evidence="1">
    <location>
        <begin position="1"/>
        <end position="30"/>
    </location>
</feature>
<dbReference type="AlphaFoldDB" id="A0A417Y2Q2"/>
<feature type="chain" id="PRO_5019116891" evidence="1">
    <location>
        <begin position="31"/>
        <end position="762"/>
    </location>
</feature>
<sequence length="762" mass="79660">MTSHRLVLPVLTAVVGSSLAVLATTPSASAAPPDPTAALGLPTGVSASVTGSGAVSTRAFDDFPSQGSDYYVLSTGYAPTAFPAVPDPDAQLSADRGEDGVSDSSTLTLTVDDATGAGCLFVDFALGTEEPVHKYTYHDGNRGDDISITRRGEPTEYAMNAGWGYFSQATRPAAPVPYTSNAVMYWHHPGDPLDPAPGTAEQPWLPEVTALNSVTTRDTARIPLTFASGDEVVDITVADWANGDLDSVALLDRVRLGASCRAGTGVEPNPVHGGGVIAGIRGVGNALVYDPIPSTEVVERYDSDGNGWRSPSAVPVELRFRWYRTTSTNALIGDMSVWQAIPDADRQAYVPTAGDRGKVLIVLVTGVVDGRRYETFPSTGESGTWYVTTPIASGTFVEGEAPTITGPSGGTAAVGDVLTAQIGHTVPREDTWAWRWYADGQLILGATSQTFTIGAAQAGKMITVQATAKRLNFTDKPWLSAPYGPIRLQDWTSTDQPSIVVDGTASYGKTLTADPGTGWTPVPDRYSYQWKRNGSVIANAVYANYTIRADDVGSDISVVVAGVKTGYTAAPQESAPVTILGATMQGATPVVTGTPQVGQQLSGLVTDWDPSGSILSYQWYAGDTLLAEGSRFLTVPASAVGSPIVLKVTGRRAGYAPKTVASAPTAAVALGALTAGTPAISGQAKVGQTLLASTGFWGPTGVRLSYRWKIGRNAVTGPRGARQSFVIPRTARGKRITVVVTGRLAGYQTARKVSAPTAQVVR</sequence>
<proteinExistence type="predicted"/>
<keyword evidence="1" id="KW-0732">Signal</keyword>
<dbReference type="Gene3D" id="2.60.40.2700">
    <property type="match status" value="5"/>
</dbReference>
<organism evidence="2 3">
    <name type="scientific">Nocardioides immobilis</name>
    <dbReference type="NCBI Taxonomy" id="2049295"/>
    <lineage>
        <taxon>Bacteria</taxon>
        <taxon>Bacillati</taxon>
        <taxon>Actinomycetota</taxon>
        <taxon>Actinomycetes</taxon>
        <taxon>Propionibacteriales</taxon>
        <taxon>Nocardioidaceae</taxon>
        <taxon>Nocardioides</taxon>
    </lineage>
</organism>